<dbReference type="EMBL" id="OW240919">
    <property type="protein sequence ID" value="CAH2310736.1"/>
    <property type="molecule type" value="Genomic_DNA"/>
</dbReference>
<comment type="similarity">
    <text evidence="1 5">Belongs to the cytochrome P450 family.</text>
</comment>
<dbReference type="PROSITE" id="PS00086">
    <property type="entry name" value="CYTOCHROME_P450"/>
    <property type="match status" value="1"/>
</dbReference>
<organism evidence="6 7">
    <name type="scientific">Pelobates cultripes</name>
    <name type="common">Western spadefoot toad</name>
    <dbReference type="NCBI Taxonomy" id="61616"/>
    <lineage>
        <taxon>Eukaryota</taxon>
        <taxon>Metazoa</taxon>
        <taxon>Chordata</taxon>
        <taxon>Craniata</taxon>
        <taxon>Vertebrata</taxon>
        <taxon>Euteleostomi</taxon>
        <taxon>Amphibia</taxon>
        <taxon>Batrachia</taxon>
        <taxon>Anura</taxon>
        <taxon>Pelobatoidea</taxon>
        <taxon>Pelobatidae</taxon>
        <taxon>Pelobates</taxon>
    </lineage>
</organism>
<keyword evidence="5" id="KW-0503">Monooxygenase</keyword>
<dbReference type="GO" id="GO:0016705">
    <property type="term" value="F:oxidoreductase activity, acting on paired donors, with incorporation or reduction of molecular oxygen"/>
    <property type="evidence" value="ECO:0007669"/>
    <property type="project" value="InterPro"/>
</dbReference>
<dbReference type="InterPro" id="IPR002401">
    <property type="entry name" value="Cyt_P450_E_grp-I"/>
</dbReference>
<dbReference type="PRINTS" id="PR00385">
    <property type="entry name" value="P450"/>
</dbReference>
<dbReference type="GO" id="GO:0020037">
    <property type="term" value="F:heme binding"/>
    <property type="evidence" value="ECO:0007669"/>
    <property type="project" value="InterPro"/>
</dbReference>
<dbReference type="InterPro" id="IPR050196">
    <property type="entry name" value="Cytochrome_P450_Monoox"/>
</dbReference>
<sequence>MFAGHDTTTSGISWILYCMAKYPEHQKKCREEIRAFLGERDTMDWEDLSKMPYTTMCIKESLRLYPPVPIISRQLAKPITFYDGRSLPAGTVVLVNIYCIHRNPNVWKDPEVFDPQRFSLENSSNRHPHAFVPFSAGPRNCIGQAFAMNEMKVAVALTLNRFEILPDLANTPLKLPQIILRSKNGIHVYLKKAS</sequence>
<dbReference type="InterPro" id="IPR001128">
    <property type="entry name" value="Cyt_P450"/>
</dbReference>
<dbReference type="AlphaFoldDB" id="A0AAD1WF79"/>
<gene>
    <name evidence="6" type="ORF">PECUL_23A017517</name>
</gene>
<dbReference type="PANTHER" id="PTHR24291">
    <property type="entry name" value="CYTOCHROME P450 FAMILY 4"/>
    <property type="match status" value="1"/>
</dbReference>
<name>A0AAD1WF79_PELCU</name>
<dbReference type="GO" id="GO:0005506">
    <property type="term" value="F:iron ion binding"/>
    <property type="evidence" value="ECO:0007669"/>
    <property type="project" value="InterPro"/>
</dbReference>
<dbReference type="GO" id="GO:0004497">
    <property type="term" value="F:monooxygenase activity"/>
    <property type="evidence" value="ECO:0007669"/>
    <property type="project" value="UniProtKB-KW"/>
</dbReference>
<dbReference type="Gene3D" id="1.10.630.10">
    <property type="entry name" value="Cytochrome P450"/>
    <property type="match status" value="1"/>
</dbReference>
<reference evidence="6" key="1">
    <citation type="submission" date="2022-03" db="EMBL/GenBank/DDBJ databases">
        <authorList>
            <person name="Alioto T."/>
            <person name="Alioto T."/>
            <person name="Gomez Garrido J."/>
        </authorList>
    </citation>
    <scope>NUCLEOTIDE SEQUENCE</scope>
</reference>
<keyword evidence="7" id="KW-1185">Reference proteome</keyword>
<keyword evidence="3 4" id="KW-0408">Iron</keyword>
<proteinExistence type="inferred from homology"/>
<dbReference type="PRINTS" id="PR00463">
    <property type="entry name" value="EP450I"/>
</dbReference>
<evidence type="ECO:0000256" key="5">
    <source>
        <dbReference type="RuleBase" id="RU000461"/>
    </source>
</evidence>
<dbReference type="InterPro" id="IPR036396">
    <property type="entry name" value="Cyt_P450_sf"/>
</dbReference>
<comment type="cofactor">
    <cofactor evidence="4">
        <name>heme</name>
        <dbReference type="ChEBI" id="CHEBI:30413"/>
    </cofactor>
</comment>
<dbReference type="SUPFAM" id="SSF48264">
    <property type="entry name" value="Cytochrome P450"/>
    <property type="match status" value="1"/>
</dbReference>
<evidence type="ECO:0000256" key="1">
    <source>
        <dbReference type="ARBA" id="ARBA00010617"/>
    </source>
</evidence>
<protein>
    <submittedName>
        <fullName evidence="6">Cytochrome P450 4B1-like</fullName>
    </submittedName>
</protein>
<evidence type="ECO:0000256" key="3">
    <source>
        <dbReference type="ARBA" id="ARBA00023004"/>
    </source>
</evidence>
<keyword evidence="4 5" id="KW-0479">Metal-binding</keyword>
<evidence type="ECO:0000256" key="2">
    <source>
        <dbReference type="ARBA" id="ARBA00022617"/>
    </source>
</evidence>
<dbReference type="Proteomes" id="UP001295444">
    <property type="component" value="Chromosome 08"/>
</dbReference>
<evidence type="ECO:0000313" key="6">
    <source>
        <dbReference type="EMBL" id="CAH2310736.1"/>
    </source>
</evidence>
<evidence type="ECO:0000313" key="7">
    <source>
        <dbReference type="Proteomes" id="UP001295444"/>
    </source>
</evidence>
<keyword evidence="5" id="KW-0560">Oxidoreductase</keyword>
<accession>A0AAD1WF79</accession>
<dbReference type="InterPro" id="IPR017972">
    <property type="entry name" value="Cyt_P450_CS"/>
</dbReference>
<feature type="binding site" description="axial binding residue" evidence="4">
    <location>
        <position position="141"/>
    </location>
    <ligand>
        <name>heme</name>
        <dbReference type="ChEBI" id="CHEBI:30413"/>
    </ligand>
    <ligandPart>
        <name>Fe</name>
        <dbReference type="ChEBI" id="CHEBI:18248"/>
    </ligandPart>
</feature>
<keyword evidence="2 4" id="KW-0349">Heme</keyword>
<evidence type="ECO:0000256" key="4">
    <source>
        <dbReference type="PIRSR" id="PIRSR602401-1"/>
    </source>
</evidence>
<dbReference type="PANTHER" id="PTHR24291:SF197">
    <property type="entry name" value="CYTOCHROME P450 FAMILY 4 SUBFAMILY B MEMBER 1"/>
    <property type="match status" value="1"/>
</dbReference>
<dbReference type="Pfam" id="PF00067">
    <property type="entry name" value="p450"/>
    <property type="match status" value="1"/>
</dbReference>